<dbReference type="OrthoDB" id="9782395at2"/>
<evidence type="ECO:0000313" key="3">
    <source>
        <dbReference type="EMBL" id="AMK53918.1"/>
    </source>
</evidence>
<dbReference type="InterPro" id="IPR051599">
    <property type="entry name" value="Cell_Envelope_Assoc"/>
</dbReference>
<dbReference type="InterPro" id="IPR014729">
    <property type="entry name" value="Rossmann-like_a/b/a_fold"/>
</dbReference>
<keyword evidence="1" id="KW-1133">Transmembrane helix</keyword>
<keyword evidence="1" id="KW-0472">Membrane</keyword>
<evidence type="ECO:0000259" key="2">
    <source>
        <dbReference type="Pfam" id="PF02698"/>
    </source>
</evidence>
<feature type="transmembrane region" description="Helical" evidence="1">
    <location>
        <begin position="108"/>
        <end position="128"/>
    </location>
</feature>
<sequence length="339" mass="37808">MFVVVSLFLAAASIWFAAVMIKEPRSLWSGASFLFLLLQLAVWLMTILFMNSEKIMNNRFVMLVLAISLMLVMVVLLMFPAAFIGIFFAEGIKNIRREGLRPANALSLLFAAGLVVYLFIWPAIVAQIRNTWLFAFSVILSIAVTWLLGIFAVFCFSALLNLIHMKKNRHLDQVVVLGSGLMGDRLTPLLKGRIDRGIQVLGYNPDAILILSGGQGPGEDLPEGQAMAAYALEQGVDRDRVRIEDKSLNTEQNLLYSRQLFQGPKTAIVTNRYHVFRALVLACMQGMPAIGYGSPTKWYFTLNAILREYVGYLKLTWKRQLLVIAVLSVPVLMLACVSA</sequence>
<feature type="domain" description="DUF218" evidence="2">
    <location>
        <begin position="172"/>
        <end position="311"/>
    </location>
</feature>
<keyword evidence="4" id="KW-1185">Reference proteome</keyword>
<dbReference type="CDD" id="cd06259">
    <property type="entry name" value="YdcF-like"/>
    <property type="match status" value="1"/>
</dbReference>
<dbReference type="Proteomes" id="UP000069771">
    <property type="component" value="Chromosome"/>
</dbReference>
<proteinExistence type="predicted"/>
<dbReference type="InterPro" id="IPR003848">
    <property type="entry name" value="DUF218"/>
</dbReference>
<keyword evidence="1" id="KW-0812">Transmembrane</keyword>
<feature type="transmembrane region" description="Helical" evidence="1">
    <location>
        <begin position="33"/>
        <end position="50"/>
    </location>
</feature>
<dbReference type="Pfam" id="PF02698">
    <property type="entry name" value="DUF218"/>
    <property type="match status" value="1"/>
</dbReference>
<evidence type="ECO:0000256" key="1">
    <source>
        <dbReference type="SAM" id="Phobius"/>
    </source>
</evidence>
<dbReference type="PANTHER" id="PTHR30336">
    <property type="entry name" value="INNER MEMBRANE PROTEIN, PROBABLE PERMEASE"/>
    <property type="match status" value="1"/>
</dbReference>
<dbReference type="RefSeq" id="WP_067555670.1">
    <property type="nucleotide sequence ID" value="NZ_CAMTBT010000040.1"/>
</dbReference>
<name>A0A140DTE1_9FIRM</name>
<feature type="transmembrane region" description="Helical" evidence="1">
    <location>
        <begin position="320"/>
        <end position="337"/>
    </location>
</feature>
<dbReference type="GO" id="GO:0043164">
    <property type="term" value="P:Gram-negative-bacterium-type cell wall biogenesis"/>
    <property type="evidence" value="ECO:0007669"/>
    <property type="project" value="TreeGrafter"/>
</dbReference>
<gene>
    <name evidence="3" type="ORF">AALO17_07840</name>
</gene>
<protein>
    <recommendedName>
        <fullName evidence="2">DUF218 domain-containing protein</fullName>
    </recommendedName>
</protein>
<dbReference type="GO" id="GO:0005886">
    <property type="term" value="C:plasma membrane"/>
    <property type="evidence" value="ECO:0007669"/>
    <property type="project" value="TreeGrafter"/>
</dbReference>
<dbReference type="KEGG" id="fro:AALO17_07840"/>
<feature type="transmembrane region" description="Helical" evidence="1">
    <location>
        <begin position="62"/>
        <end position="88"/>
    </location>
</feature>
<dbReference type="GO" id="GO:0000270">
    <property type="term" value="P:peptidoglycan metabolic process"/>
    <property type="evidence" value="ECO:0007669"/>
    <property type="project" value="TreeGrafter"/>
</dbReference>
<feature type="transmembrane region" description="Helical" evidence="1">
    <location>
        <begin position="6"/>
        <end position="21"/>
    </location>
</feature>
<dbReference type="Gene3D" id="3.40.50.620">
    <property type="entry name" value="HUPs"/>
    <property type="match status" value="1"/>
</dbReference>
<reference evidence="3 4" key="1">
    <citation type="journal article" date="2016" name="Gut Pathog.">
        <title>Whole genome sequencing of "Faecalibaculum rodentium" ALO17, isolated from C57BL/6J laboratory mouse feces.</title>
        <authorList>
            <person name="Lim S."/>
            <person name="Chang D.H."/>
            <person name="Ahn S."/>
            <person name="Kim B.C."/>
        </authorList>
    </citation>
    <scope>NUCLEOTIDE SEQUENCE [LARGE SCALE GENOMIC DNA]</scope>
    <source>
        <strain evidence="3 4">Alo17</strain>
    </source>
</reference>
<dbReference type="AlphaFoldDB" id="A0A140DTE1"/>
<dbReference type="STRING" id="1702221.AALO17_07840"/>
<accession>A0A140DTE1</accession>
<feature type="transmembrane region" description="Helical" evidence="1">
    <location>
        <begin position="275"/>
        <end position="293"/>
    </location>
</feature>
<dbReference type="EMBL" id="CP011391">
    <property type="protein sequence ID" value="AMK53918.1"/>
    <property type="molecule type" value="Genomic_DNA"/>
</dbReference>
<feature type="transmembrane region" description="Helical" evidence="1">
    <location>
        <begin position="134"/>
        <end position="160"/>
    </location>
</feature>
<dbReference type="GeneID" id="78477585"/>
<dbReference type="PANTHER" id="PTHR30336:SF4">
    <property type="entry name" value="ENVELOPE BIOGENESIS FACTOR ELYC"/>
    <property type="match status" value="1"/>
</dbReference>
<organism evidence="3 4">
    <name type="scientific">Faecalibaculum rodentium</name>
    <dbReference type="NCBI Taxonomy" id="1702221"/>
    <lineage>
        <taxon>Bacteria</taxon>
        <taxon>Bacillati</taxon>
        <taxon>Bacillota</taxon>
        <taxon>Erysipelotrichia</taxon>
        <taxon>Erysipelotrichales</taxon>
        <taxon>Erysipelotrichaceae</taxon>
        <taxon>Faecalibaculum</taxon>
    </lineage>
</organism>
<evidence type="ECO:0000313" key="4">
    <source>
        <dbReference type="Proteomes" id="UP000069771"/>
    </source>
</evidence>